<evidence type="ECO:0000256" key="1">
    <source>
        <dbReference type="SAM" id="Phobius"/>
    </source>
</evidence>
<reference evidence="2 3" key="1">
    <citation type="submission" date="2022-06" db="EMBL/GenBank/DDBJ databases">
        <title>Isolation of gut microbiota from human fecal samples.</title>
        <authorList>
            <person name="Pamer E.G."/>
            <person name="Barat B."/>
            <person name="Waligurski E."/>
            <person name="Medina S."/>
            <person name="Paddock L."/>
            <person name="Mostad J."/>
        </authorList>
    </citation>
    <scope>NUCLEOTIDE SEQUENCE [LARGE SCALE GENOMIC DNA]</scope>
    <source>
        <strain evidence="2 3">DFI.6.1</strain>
    </source>
</reference>
<dbReference type="Proteomes" id="UP001524435">
    <property type="component" value="Unassembled WGS sequence"/>
</dbReference>
<accession>A0ABT1SJR3</accession>
<gene>
    <name evidence="2" type="ORF">NE663_04210</name>
</gene>
<keyword evidence="3" id="KW-1185">Reference proteome</keyword>
<dbReference type="EMBL" id="JANGCH010000004">
    <property type="protein sequence ID" value="MCQ5121460.1"/>
    <property type="molecule type" value="Genomic_DNA"/>
</dbReference>
<feature type="transmembrane region" description="Helical" evidence="1">
    <location>
        <begin position="236"/>
        <end position="264"/>
    </location>
</feature>
<proteinExistence type="predicted"/>
<evidence type="ECO:0000313" key="2">
    <source>
        <dbReference type="EMBL" id="MCQ5121460.1"/>
    </source>
</evidence>
<keyword evidence="1" id="KW-1133">Transmembrane helix</keyword>
<feature type="transmembrane region" description="Helical" evidence="1">
    <location>
        <begin position="154"/>
        <end position="175"/>
    </location>
</feature>
<dbReference type="Pfam" id="PF22564">
    <property type="entry name" value="HAAS"/>
    <property type="match status" value="1"/>
</dbReference>
<name>A0ABT1SJR3_9FIRM</name>
<feature type="transmembrane region" description="Helical" evidence="1">
    <location>
        <begin position="276"/>
        <end position="298"/>
    </location>
</feature>
<evidence type="ECO:0000313" key="3">
    <source>
        <dbReference type="Proteomes" id="UP001524435"/>
    </source>
</evidence>
<protein>
    <submittedName>
        <fullName evidence="2">DUF1700 domain-containing protein</fullName>
    </submittedName>
</protein>
<sequence length="301" mass="34133">MKKDAFIAKLREGLRMIREEEREDVIAEYVTHIDLKMAEGKSEEEAIADFGDLDALIDEILDAYKIDVKQAKKESKEQRFNEELNRFFDECKQFIMRFTSLDIDNVVRLVFEFFIVMLIIWLLKIPVELIASLGDSLLSDILNFSSTGDLLGSLWYGLVNAFYVVAALLAIVHIMRSRLLYYRAHEGSESVIDDVKDVFHFERSKSSRSEEVDKREFAHPYSDAPYPKKASTIVAILVKLLLFIVALPFFFALIALCFTSGVLMFMAMEGVILPGIWLLVIGGIVMCAAVIGALMHVVKGV</sequence>
<dbReference type="RefSeq" id="WP_256197556.1">
    <property type="nucleotide sequence ID" value="NZ_DBEZTG010000324.1"/>
</dbReference>
<feature type="transmembrane region" description="Helical" evidence="1">
    <location>
        <begin position="106"/>
        <end position="123"/>
    </location>
</feature>
<comment type="caution">
    <text evidence="2">The sequence shown here is derived from an EMBL/GenBank/DDBJ whole genome shotgun (WGS) entry which is preliminary data.</text>
</comment>
<keyword evidence="1" id="KW-0812">Transmembrane</keyword>
<organism evidence="2 3">
    <name type="scientific">Massilicoli timonensis</name>
    <dbReference type="NCBI Taxonomy" id="2015901"/>
    <lineage>
        <taxon>Bacteria</taxon>
        <taxon>Bacillati</taxon>
        <taxon>Bacillota</taxon>
        <taxon>Erysipelotrichia</taxon>
        <taxon>Erysipelotrichales</taxon>
        <taxon>Erysipelotrichaceae</taxon>
        <taxon>Massilicoli</taxon>
    </lineage>
</organism>
<keyword evidence="1" id="KW-0472">Membrane</keyword>